<dbReference type="EMBL" id="CAJPEV010002289">
    <property type="protein sequence ID" value="CAG0896406.1"/>
    <property type="molecule type" value="Genomic_DNA"/>
</dbReference>
<feature type="transmembrane region" description="Helical" evidence="6">
    <location>
        <begin position="87"/>
        <end position="106"/>
    </location>
</feature>
<comment type="similarity">
    <text evidence="2">Belongs to the SLC13A/DASS transporter (TC 2.A.47) family. NADC subfamily.</text>
</comment>
<dbReference type="InterPro" id="IPR001898">
    <property type="entry name" value="SLC13A/DASS"/>
</dbReference>
<dbReference type="Pfam" id="PF00939">
    <property type="entry name" value="Na_sulph_symp"/>
    <property type="match status" value="1"/>
</dbReference>
<evidence type="ECO:0008006" key="9">
    <source>
        <dbReference type="Google" id="ProtNLM"/>
    </source>
</evidence>
<reference evidence="7" key="1">
    <citation type="submission" date="2020-11" db="EMBL/GenBank/DDBJ databases">
        <authorList>
            <person name="Tran Van P."/>
        </authorList>
    </citation>
    <scope>NUCLEOTIDE SEQUENCE</scope>
</reference>
<evidence type="ECO:0000256" key="1">
    <source>
        <dbReference type="ARBA" id="ARBA00004141"/>
    </source>
</evidence>
<dbReference type="AlphaFoldDB" id="A0A7R9A8K2"/>
<comment type="subcellular location">
    <subcellularLocation>
        <location evidence="1">Membrane</location>
        <topology evidence="1">Multi-pass membrane protein</topology>
    </subcellularLocation>
</comment>
<feature type="transmembrane region" description="Helical" evidence="6">
    <location>
        <begin position="48"/>
        <end position="67"/>
    </location>
</feature>
<name>A0A7R9A8K2_9CRUS</name>
<evidence type="ECO:0000256" key="4">
    <source>
        <dbReference type="ARBA" id="ARBA00022989"/>
    </source>
</evidence>
<evidence type="ECO:0000256" key="5">
    <source>
        <dbReference type="ARBA" id="ARBA00023136"/>
    </source>
</evidence>
<proteinExistence type="inferred from homology"/>
<protein>
    <recommendedName>
        <fullName evidence="9">Solute carrier family 13 member 2</fullName>
    </recommendedName>
</protein>
<gene>
    <name evidence="7" type="ORF">DSTB1V02_LOCUS9227</name>
</gene>
<evidence type="ECO:0000256" key="3">
    <source>
        <dbReference type="ARBA" id="ARBA00022692"/>
    </source>
</evidence>
<evidence type="ECO:0000256" key="6">
    <source>
        <dbReference type="SAM" id="Phobius"/>
    </source>
</evidence>
<evidence type="ECO:0000256" key="2">
    <source>
        <dbReference type="ARBA" id="ARBA00006772"/>
    </source>
</evidence>
<keyword evidence="3 6" id="KW-0812">Transmembrane</keyword>
<dbReference type="OrthoDB" id="6493944at2759"/>
<dbReference type="EMBL" id="LR901806">
    <property type="protein sequence ID" value="CAD7249430.1"/>
    <property type="molecule type" value="Genomic_DNA"/>
</dbReference>
<dbReference type="GO" id="GO:0015141">
    <property type="term" value="F:succinate transmembrane transporter activity"/>
    <property type="evidence" value="ECO:0007669"/>
    <property type="project" value="TreeGrafter"/>
</dbReference>
<dbReference type="PANTHER" id="PTHR10283:SF82">
    <property type="entry name" value="SOLUTE CARRIER FAMILY 13 MEMBER 2"/>
    <property type="match status" value="1"/>
</dbReference>
<evidence type="ECO:0000313" key="8">
    <source>
        <dbReference type="Proteomes" id="UP000677054"/>
    </source>
</evidence>
<accession>A0A7R9A8K2</accession>
<dbReference type="PANTHER" id="PTHR10283">
    <property type="entry name" value="SOLUTE CARRIER FAMILY 13 MEMBER"/>
    <property type="match status" value="1"/>
</dbReference>
<keyword evidence="8" id="KW-1185">Reference proteome</keyword>
<keyword evidence="4 6" id="KW-1133">Transmembrane helix</keyword>
<sequence length="175" mass="20075">MEGRCAYAVLVMVAFWMTDAIPMAITSLMPVFLFPLLGILGTSEVCKLYIRESTIMFLGGIMVALAVEHCNLHQRVALRFLLWIGTSQMWLMLGFMLATMFLSMWITNTATTAMMIPIVEAVLIEIYRKETCFRPVDESPRECVELTHLQHLRKQRKRTMSDVSTSVDFLEIEEE</sequence>
<dbReference type="Proteomes" id="UP000677054">
    <property type="component" value="Unassembled WGS sequence"/>
</dbReference>
<dbReference type="GO" id="GO:0015137">
    <property type="term" value="F:citrate transmembrane transporter activity"/>
    <property type="evidence" value="ECO:0007669"/>
    <property type="project" value="TreeGrafter"/>
</dbReference>
<dbReference type="GO" id="GO:0005886">
    <property type="term" value="C:plasma membrane"/>
    <property type="evidence" value="ECO:0007669"/>
    <property type="project" value="TreeGrafter"/>
</dbReference>
<evidence type="ECO:0000313" key="7">
    <source>
        <dbReference type="EMBL" id="CAD7249430.1"/>
    </source>
</evidence>
<keyword evidence="5 6" id="KW-0472">Membrane</keyword>
<organism evidence="7">
    <name type="scientific">Darwinula stevensoni</name>
    <dbReference type="NCBI Taxonomy" id="69355"/>
    <lineage>
        <taxon>Eukaryota</taxon>
        <taxon>Metazoa</taxon>
        <taxon>Ecdysozoa</taxon>
        <taxon>Arthropoda</taxon>
        <taxon>Crustacea</taxon>
        <taxon>Oligostraca</taxon>
        <taxon>Ostracoda</taxon>
        <taxon>Podocopa</taxon>
        <taxon>Podocopida</taxon>
        <taxon>Darwinulocopina</taxon>
        <taxon>Darwinuloidea</taxon>
        <taxon>Darwinulidae</taxon>
        <taxon>Darwinula</taxon>
    </lineage>
</organism>